<feature type="domain" description="HhH-GPD" evidence="5">
    <location>
        <begin position="44"/>
        <end position="206"/>
    </location>
</feature>
<keyword evidence="3" id="KW-0408">Iron</keyword>
<keyword evidence="6" id="KW-0255">Endonuclease</keyword>
<dbReference type="InterPro" id="IPR011257">
    <property type="entry name" value="DNA_glycosylase"/>
</dbReference>
<evidence type="ECO:0000256" key="2">
    <source>
        <dbReference type="ARBA" id="ARBA00022723"/>
    </source>
</evidence>
<dbReference type="Gene3D" id="1.10.340.30">
    <property type="entry name" value="Hypothetical protein, domain 2"/>
    <property type="match status" value="1"/>
</dbReference>
<organism evidence="6">
    <name type="scientific">candidate division WOR-3 bacterium</name>
    <dbReference type="NCBI Taxonomy" id="2052148"/>
    <lineage>
        <taxon>Bacteria</taxon>
        <taxon>Bacteria division WOR-3</taxon>
    </lineage>
</organism>
<dbReference type="PANTHER" id="PTHR10359">
    <property type="entry name" value="A/G-SPECIFIC ADENINE GLYCOSYLASE/ENDONUCLEASE III"/>
    <property type="match status" value="1"/>
</dbReference>
<gene>
    <name evidence="6" type="ORF">ENP94_05095</name>
    <name evidence="7" type="ORF">ENS16_06530</name>
</gene>
<dbReference type="InterPro" id="IPR023170">
    <property type="entry name" value="HhH_base_excis_C"/>
</dbReference>
<keyword evidence="1" id="KW-0004">4Fe-4S</keyword>
<dbReference type="PIRSF" id="PIRSF001435">
    <property type="entry name" value="Nth"/>
    <property type="match status" value="1"/>
</dbReference>
<accession>A0A7C1NH93</accession>
<evidence type="ECO:0000313" key="6">
    <source>
        <dbReference type="EMBL" id="HEA87374.1"/>
    </source>
</evidence>
<dbReference type="SMART" id="SM00478">
    <property type="entry name" value="ENDO3c"/>
    <property type="match status" value="1"/>
</dbReference>
<dbReference type="EMBL" id="DSTU01000008">
    <property type="protein sequence ID" value="HFJ54329.1"/>
    <property type="molecule type" value="Genomic_DNA"/>
</dbReference>
<protein>
    <submittedName>
        <fullName evidence="6">Endonuclease</fullName>
    </submittedName>
</protein>
<evidence type="ECO:0000259" key="5">
    <source>
        <dbReference type="SMART" id="SM00478"/>
    </source>
</evidence>
<evidence type="ECO:0000256" key="1">
    <source>
        <dbReference type="ARBA" id="ARBA00022485"/>
    </source>
</evidence>
<dbReference type="SUPFAM" id="SSF48150">
    <property type="entry name" value="DNA-glycosylase"/>
    <property type="match status" value="1"/>
</dbReference>
<dbReference type="CDD" id="cd00056">
    <property type="entry name" value="ENDO3c"/>
    <property type="match status" value="1"/>
</dbReference>
<reference evidence="6" key="1">
    <citation type="journal article" date="2020" name="mSystems">
        <title>Genome- and Community-Level Interaction Insights into Carbon Utilization and Element Cycling Functions of Hydrothermarchaeota in Hydrothermal Sediment.</title>
        <authorList>
            <person name="Zhou Z."/>
            <person name="Liu Y."/>
            <person name="Xu W."/>
            <person name="Pan J."/>
            <person name="Luo Z.H."/>
            <person name="Li M."/>
        </authorList>
    </citation>
    <scope>NUCLEOTIDE SEQUENCE [LARGE SCALE GENOMIC DNA]</scope>
    <source>
        <strain evidence="6">SpSt-265</strain>
        <strain evidence="7">SpSt-465</strain>
    </source>
</reference>
<dbReference type="EMBL" id="DSLG01000005">
    <property type="protein sequence ID" value="HEA87374.1"/>
    <property type="molecule type" value="Genomic_DNA"/>
</dbReference>
<keyword evidence="6" id="KW-0540">Nuclease</keyword>
<dbReference type="Gene3D" id="1.10.1670.10">
    <property type="entry name" value="Helix-hairpin-Helix base-excision DNA repair enzymes (C-terminal)"/>
    <property type="match status" value="1"/>
</dbReference>
<dbReference type="GO" id="GO:0004519">
    <property type="term" value="F:endonuclease activity"/>
    <property type="evidence" value="ECO:0007669"/>
    <property type="project" value="UniProtKB-KW"/>
</dbReference>
<dbReference type="Pfam" id="PF00730">
    <property type="entry name" value="HhH-GPD"/>
    <property type="match status" value="1"/>
</dbReference>
<dbReference type="GO" id="GO:0051539">
    <property type="term" value="F:4 iron, 4 sulfur cluster binding"/>
    <property type="evidence" value="ECO:0007669"/>
    <property type="project" value="UniProtKB-KW"/>
</dbReference>
<evidence type="ECO:0000313" key="7">
    <source>
        <dbReference type="EMBL" id="HFJ54329.1"/>
    </source>
</evidence>
<dbReference type="GO" id="GO:0006284">
    <property type="term" value="P:base-excision repair"/>
    <property type="evidence" value="ECO:0007669"/>
    <property type="project" value="InterPro"/>
</dbReference>
<sequence>MPSVRKLKPVPELWTIFQKLFRAYGPQHWWPAESPLEVVIGAVLTQNTAWQNVERAMANLKHARLLNLDLLCRTPAGRIVELIRPAGYYNIKARRLLSVLNWLKEQGGFAKLRATPTSRLRAGLLDCYGVGPETADSILLYALNRPVFVLDAYTRRILTRYGLIQGDEPYEELRLWIEESLAPFLKKDPRATVRVFNEFHALFVRLAKTHCRSLPRCPGCPLNSR</sequence>
<evidence type="ECO:0000256" key="3">
    <source>
        <dbReference type="ARBA" id="ARBA00023004"/>
    </source>
</evidence>
<name>A0A7C1NH93_UNCW3</name>
<comment type="caution">
    <text evidence="6">The sequence shown here is derived from an EMBL/GenBank/DDBJ whole genome shotgun (WGS) entry which is preliminary data.</text>
</comment>
<keyword evidence="4" id="KW-0411">Iron-sulfur</keyword>
<dbReference type="GO" id="GO:0046872">
    <property type="term" value="F:metal ion binding"/>
    <property type="evidence" value="ECO:0007669"/>
    <property type="project" value="UniProtKB-KW"/>
</dbReference>
<evidence type="ECO:0000256" key="4">
    <source>
        <dbReference type="ARBA" id="ARBA00023014"/>
    </source>
</evidence>
<keyword evidence="2" id="KW-0479">Metal-binding</keyword>
<proteinExistence type="predicted"/>
<dbReference type="AlphaFoldDB" id="A0A7C1NH93"/>
<dbReference type="PANTHER" id="PTHR10359:SF19">
    <property type="entry name" value="DNA REPAIR GLYCOSYLASE MJ1434-RELATED"/>
    <property type="match status" value="1"/>
</dbReference>
<dbReference type="InterPro" id="IPR003265">
    <property type="entry name" value="HhH-GPD_domain"/>
</dbReference>
<keyword evidence="6" id="KW-0378">Hydrolase</keyword>